<dbReference type="InterPro" id="IPR025714">
    <property type="entry name" value="Methyltranfer_dom"/>
</dbReference>
<dbReference type="Pfam" id="PF13847">
    <property type="entry name" value="Methyltransf_31"/>
    <property type="match status" value="1"/>
</dbReference>
<dbReference type="GO" id="GO:0032259">
    <property type="term" value="P:methylation"/>
    <property type="evidence" value="ECO:0007669"/>
    <property type="project" value="UniProtKB-KW"/>
</dbReference>
<evidence type="ECO:0000259" key="6">
    <source>
        <dbReference type="Pfam" id="PF13847"/>
    </source>
</evidence>
<dbReference type="InParanoid" id="K0IL12"/>
<comment type="function">
    <text evidence="5">Catalyzes the methylation of C-15 in cobalt-precorrin-6B followed by the decarboxylation of C-12 to form cobalt-precorrin-7.</text>
</comment>
<sequence>MLWDYRTPGIPDELFERTEEVPITKEDIRAIALSKLRLREGHSAIDIGCGSGSITVELCLQTKGGSVYAIDFDQKAVELTKKNLRKFGANAEVILGKAQDVLPKLPQVDAVMVGGTWGDTRQVIELAASKLKKGGRIVIDTILVETMYQALAAVNELKLAEVDITQITISKARKVTTGTMMLARNPVMMISATRA</sequence>
<feature type="binding site" evidence="5">
    <location>
        <position position="98"/>
    </location>
    <ligand>
        <name>S-adenosyl-L-methionine</name>
        <dbReference type="ChEBI" id="CHEBI:59789"/>
    </ligand>
</feature>
<accession>K0IL12</accession>
<dbReference type="PANTHER" id="PTHR43182">
    <property type="entry name" value="COBALT-PRECORRIN-6B C(15)-METHYLTRANSFERASE (DECARBOXYLATING)"/>
    <property type="match status" value="1"/>
</dbReference>
<gene>
    <name evidence="5 7" type="primary">cbiT</name>
    <name evidence="7" type="ordered locus">Ngar_c31820</name>
</gene>
<keyword evidence="8" id="KW-1185">Reference proteome</keyword>
<evidence type="ECO:0000256" key="2">
    <source>
        <dbReference type="ARBA" id="ARBA00022603"/>
    </source>
</evidence>
<dbReference type="KEGG" id="nga:Ngar_c31820"/>
<dbReference type="Gene3D" id="3.40.50.150">
    <property type="entry name" value="Vaccinia Virus protein VP39"/>
    <property type="match status" value="1"/>
</dbReference>
<dbReference type="InterPro" id="IPR014008">
    <property type="entry name" value="Cbl_synth_MTase_CbiT"/>
</dbReference>
<dbReference type="CDD" id="cd02440">
    <property type="entry name" value="AdoMet_MTases"/>
    <property type="match status" value="1"/>
</dbReference>
<protein>
    <recommendedName>
        <fullName evidence="5">Probable cobalt-precorrin-6B C(15)-methyltransferase (decarboxylating)</fullName>
        <ecNumber evidence="5">2.1.1.196</ecNumber>
    </recommendedName>
</protein>
<dbReference type="GO" id="GO:0019251">
    <property type="term" value="P:anaerobic cobalamin biosynthetic process"/>
    <property type="evidence" value="ECO:0007669"/>
    <property type="project" value="UniProtKB-UniRule"/>
</dbReference>
<dbReference type="FunCoup" id="K0IL12">
    <property type="interactions" value="63"/>
</dbReference>
<evidence type="ECO:0000256" key="1">
    <source>
        <dbReference type="ARBA" id="ARBA00022573"/>
    </source>
</evidence>
<proteinExistence type="inferred from homology"/>
<dbReference type="HOGENOM" id="CLU_094143_0_0_2"/>
<evidence type="ECO:0000313" key="7">
    <source>
        <dbReference type="EMBL" id="AFU60098.1"/>
    </source>
</evidence>
<evidence type="ECO:0000256" key="4">
    <source>
        <dbReference type="ARBA" id="ARBA00022691"/>
    </source>
</evidence>
<dbReference type="InterPro" id="IPR050714">
    <property type="entry name" value="Cobalamin_biosynth_MTase"/>
</dbReference>
<feature type="binding site" evidence="5">
    <location>
        <begin position="48"/>
        <end position="52"/>
    </location>
    <ligand>
        <name>S-adenosyl-L-methionine</name>
        <dbReference type="ChEBI" id="CHEBI:59789"/>
    </ligand>
</feature>
<dbReference type="UniPathway" id="UPA00148">
    <property type="reaction ID" value="UER00229"/>
</dbReference>
<dbReference type="InterPro" id="IPR029063">
    <property type="entry name" value="SAM-dependent_MTases_sf"/>
</dbReference>
<dbReference type="NCBIfam" id="TIGR02469">
    <property type="entry name" value="CbiT"/>
    <property type="match status" value="1"/>
</dbReference>
<comment type="catalytic activity">
    <reaction evidence="5">
        <text>Co-precorrin-6B + S-adenosyl-L-methionine = Co-precorrin-7 + S-adenosyl-L-homocysteine + CO2</text>
        <dbReference type="Rhea" id="RHEA:36067"/>
        <dbReference type="ChEBI" id="CHEBI:16526"/>
        <dbReference type="ChEBI" id="CHEBI:57856"/>
        <dbReference type="ChEBI" id="CHEBI:59789"/>
        <dbReference type="ChEBI" id="CHEBI:70791"/>
        <dbReference type="ChEBI" id="CHEBI:72780"/>
        <dbReference type="EC" id="2.1.1.196"/>
    </reaction>
</comment>
<dbReference type="EMBL" id="CP002408">
    <property type="protein sequence ID" value="AFU60098.1"/>
    <property type="molecule type" value="Genomic_DNA"/>
</dbReference>
<dbReference type="GO" id="GO:0043776">
    <property type="term" value="F:cobalt-precorrin-6B C5-methyltransferase activity"/>
    <property type="evidence" value="ECO:0007669"/>
    <property type="project" value="RHEA"/>
</dbReference>
<dbReference type="SUPFAM" id="SSF53335">
    <property type="entry name" value="S-adenosyl-L-methionine-dependent methyltransferases"/>
    <property type="match status" value="1"/>
</dbReference>
<dbReference type="InterPro" id="IPR023475">
    <property type="entry name" value="CbiT"/>
</dbReference>
<feature type="binding site" evidence="5">
    <location>
        <position position="24"/>
    </location>
    <ligand>
        <name>S-adenosyl-L-methionine</name>
        <dbReference type="ChEBI" id="CHEBI:59789"/>
    </ligand>
</feature>
<dbReference type="PATRIC" id="fig|1237085.11.peg.3167"/>
<evidence type="ECO:0000256" key="5">
    <source>
        <dbReference type="HAMAP-Rule" id="MF_00786"/>
    </source>
</evidence>
<organism evidence="7 8">
    <name type="scientific">Nitrososphaera gargensis (strain Ga9.2)</name>
    <dbReference type="NCBI Taxonomy" id="1237085"/>
    <lineage>
        <taxon>Archaea</taxon>
        <taxon>Nitrososphaerota</taxon>
        <taxon>Nitrososphaeria</taxon>
        <taxon>Nitrososphaerales</taxon>
        <taxon>Nitrososphaeraceae</taxon>
        <taxon>Nitrososphaera</taxon>
    </lineage>
</organism>
<dbReference type="PANTHER" id="PTHR43182:SF1">
    <property type="entry name" value="COBALT-PRECORRIN-7 C(5)-METHYLTRANSFERASE"/>
    <property type="match status" value="1"/>
</dbReference>
<evidence type="ECO:0000256" key="3">
    <source>
        <dbReference type="ARBA" id="ARBA00022679"/>
    </source>
</evidence>
<dbReference type="HAMAP" id="MF_00786">
    <property type="entry name" value="CbiT"/>
    <property type="match status" value="1"/>
</dbReference>
<reference evidence="7 8" key="1">
    <citation type="journal article" date="2012" name="Environ. Microbiol.">
        <title>The genome of the ammonia-oxidizing Candidatus Nitrososphaera gargensis: insights into metabolic versatility and environmental adaptations.</title>
        <authorList>
            <person name="Spang A."/>
            <person name="Poehlein A."/>
            <person name="Offre P."/>
            <person name="Zumbragel S."/>
            <person name="Haider S."/>
            <person name="Rychlik N."/>
            <person name="Nowka B."/>
            <person name="Schmeisser C."/>
            <person name="Lebedeva E.V."/>
            <person name="Rattei T."/>
            <person name="Bohm C."/>
            <person name="Schmid M."/>
            <person name="Galushko A."/>
            <person name="Hatzenpichler R."/>
            <person name="Weinmaier T."/>
            <person name="Daniel R."/>
            <person name="Schleper C."/>
            <person name="Spieck E."/>
            <person name="Streit W."/>
            <person name="Wagner M."/>
        </authorList>
    </citation>
    <scope>NUCLEOTIDE SEQUENCE [LARGE SCALE GENOMIC DNA]</scope>
    <source>
        <strain evidence="8">Ga9.2</strain>
    </source>
</reference>
<keyword evidence="1 5" id="KW-0169">Cobalamin biosynthesis</keyword>
<dbReference type="Proteomes" id="UP000008037">
    <property type="component" value="Chromosome"/>
</dbReference>
<keyword evidence="4 5" id="KW-0949">S-adenosyl-L-methionine</keyword>
<evidence type="ECO:0000313" key="8">
    <source>
        <dbReference type="Proteomes" id="UP000008037"/>
    </source>
</evidence>
<keyword evidence="3 5" id="KW-0808">Transferase</keyword>
<comment type="pathway">
    <text evidence="5">Cofactor biosynthesis; adenosylcobalamin biosynthesis; cob(II)yrinate a,c-diamide from sirohydrochlorin (anaerobic route): step 8/10.</text>
</comment>
<name>K0IL12_NITGG</name>
<keyword evidence="2 5" id="KW-0489">Methyltransferase</keyword>
<feature type="binding site" evidence="5">
    <location>
        <position position="71"/>
    </location>
    <ligand>
        <name>S-adenosyl-L-methionine</name>
        <dbReference type="ChEBI" id="CHEBI:59789"/>
    </ligand>
</feature>
<dbReference type="EC" id="2.1.1.196" evidence="5"/>
<dbReference type="STRING" id="1237085.Ngar_c31820"/>
<dbReference type="GO" id="GO:0008276">
    <property type="term" value="F:protein methyltransferase activity"/>
    <property type="evidence" value="ECO:0007669"/>
    <property type="project" value="InterPro"/>
</dbReference>
<comment type="similarity">
    <text evidence="5">Belongs to the methyltransferase superfamily. Archaeal-type CbiT family.</text>
</comment>
<dbReference type="AlphaFoldDB" id="K0IL12"/>
<feature type="domain" description="Methyltransferase" evidence="6">
    <location>
        <begin position="40"/>
        <end position="147"/>
    </location>
</feature>